<dbReference type="InterPro" id="IPR008930">
    <property type="entry name" value="Terpenoid_cyclase/PrenylTrfase"/>
</dbReference>
<dbReference type="PANTHER" id="PTHR11774">
    <property type="entry name" value="GERANYLGERANYL TRANSFERASE TYPE BETA SUBUNIT"/>
    <property type="match status" value="1"/>
</dbReference>
<dbReference type="AlphaFoldDB" id="A0A316UU90"/>
<dbReference type="GO" id="GO:0046872">
    <property type="term" value="F:metal ion binding"/>
    <property type="evidence" value="ECO:0007669"/>
    <property type="project" value="UniProtKB-KW"/>
</dbReference>
<dbReference type="CDD" id="cd02894">
    <property type="entry name" value="GGTase-II"/>
    <property type="match status" value="1"/>
</dbReference>
<evidence type="ECO:0000256" key="1">
    <source>
        <dbReference type="ARBA" id="ARBA00010497"/>
    </source>
</evidence>
<dbReference type="InterPro" id="IPR045089">
    <property type="entry name" value="PGGT1B-like"/>
</dbReference>
<dbReference type="InterPro" id="IPR001330">
    <property type="entry name" value="Prenyltrans"/>
</dbReference>
<keyword evidence="6 11" id="KW-0479">Metal-binding</keyword>
<reference evidence="13 14" key="1">
    <citation type="journal article" date="2018" name="Mol. Biol. Evol.">
        <title>Broad Genomic Sampling Reveals a Smut Pathogenic Ancestry of the Fungal Clade Ustilaginomycotina.</title>
        <authorList>
            <person name="Kijpornyongpan T."/>
            <person name="Mondo S.J."/>
            <person name="Barry K."/>
            <person name="Sandor L."/>
            <person name="Lee J."/>
            <person name="Lipzen A."/>
            <person name="Pangilinan J."/>
            <person name="LaButti K."/>
            <person name="Hainaut M."/>
            <person name="Henrissat B."/>
            <person name="Grigoriev I.V."/>
            <person name="Spatafora J.W."/>
            <person name="Aime M.C."/>
        </authorList>
    </citation>
    <scope>NUCLEOTIDE SEQUENCE [LARGE SCALE GENOMIC DNA]</scope>
    <source>
        <strain evidence="13 14">MCA 5214</strain>
    </source>
</reference>
<dbReference type="GeneID" id="37029339"/>
<evidence type="ECO:0000256" key="5">
    <source>
        <dbReference type="ARBA" id="ARBA00022679"/>
    </source>
</evidence>
<comment type="function">
    <text evidence="11">Catalyzes the transfer of a geranylgeranyl moiety from geranylgeranyl diphosphate to both cysteines of proteins with the C-terminal sequence -XXCC, -XCXC and -CCXX.</text>
</comment>
<protein>
    <recommendedName>
        <fullName evidence="10 11">Geranylgeranyl transferase type-2 subunit beta</fullName>
        <ecNumber evidence="3 11">2.5.1.60</ecNumber>
    </recommendedName>
</protein>
<evidence type="ECO:0000256" key="2">
    <source>
        <dbReference type="ARBA" id="ARBA00011355"/>
    </source>
</evidence>
<evidence type="ECO:0000256" key="4">
    <source>
        <dbReference type="ARBA" id="ARBA00022602"/>
    </source>
</evidence>
<comment type="similarity">
    <text evidence="1 11">Belongs to the protein prenyltransferase subunit beta family.</text>
</comment>
<comment type="catalytic activity">
    <reaction evidence="9 11">
        <text>geranylgeranyl diphosphate + L-cysteinyl-[protein] = S-geranylgeranyl-L-cysteinyl-[protein] + diphosphate</text>
        <dbReference type="Rhea" id="RHEA:21240"/>
        <dbReference type="Rhea" id="RHEA-COMP:10131"/>
        <dbReference type="Rhea" id="RHEA-COMP:11537"/>
        <dbReference type="ChEBI" id="CHEBI:29950"/>
        <dbReference type="ChEBI" id="CHEBI:33019"/>
        <dbReference type="ChEBI" id="CHEBI:57533"/>
        <dbReference type="ChEBI" id="CHEBI:86021"/>
        <dbReference type="EC" id="2.5.1.60"/>
    </reaction>
</comment>
<proteinExistence type="inferred from homology"/>
<accession>A0A316UU90</accession>
<evidence type="ECO:0000256" key="6">
    <source>
        <dbReference type="ARBA" id="ARBA00022723"/>
    </source>
</evidence>
<organism evidence="13 14">
    <name type="scientific">Jaminaea rosea</name>
    <dbReference type="NCBI Taxonomy" id="1569628"/>
    <lineage>
        <taxon>Eukaryota</taxon>
        <taxon>Fungi</taxon>
        <taxon>Dikarya</taxon>
        <taxon>Basidiomycota</taxon>
        <taxon>Ustilaginomycotina</taxon>
        <taxon>Exobasidiomycetes</taxon>
        <taxon>Microstromatales</taxon>
        <taxon>Microstromatales incertae sedis</taxon>
        <taxon>Jaminaea</taxon>
    </lineage>
</organism>
<dbReference type="EMBL" id="KZ819664">
    <property type="protein sequence ID" value="PWN28876.1"/>
    <property type="molecule type" value="Genomic_DNA"/>
</dbReference>
<evidence type="ECO:0000256" key="10">
    <source>
        <dbReference type="ARBA" id="ARBA00069127"/>
    </source>
</evidence>
<evidence type="ECO:0000313" key="13">
    <source>
        <dbReference type="EMBL" id="PWN28876.1"/>
    </source>
</evidence>
<dbReference type="EC" id="2.5.1.60" evidence="3 11"/>
<evidence type="ECO:0000259" key="12">
    <source>
        <dbReference type="Pfam" id="PF00432"/>
    </source>
</evidence>
<feature type="domain" description="Prenyltransferase alpha-alpha toroid" evidence="12">
    <location>
        <begin position="7"/>
        <end position="306"/>
    </location>
</feature>
<evidence type="ECO:0000313" key="14">
    <source>
        <dbReference type="Proteomes" id="UP000245884"/>
    </source>
</evidence>
<comment type="subunit">
    <text evidence="2">Heterodimer of an alpha and a beta subunit.</text>
</comment>
<comment type="cofactor">
    <cofactor evidence="11">
        <name>Zn(2+)</name>
        <dbReference type="ChEBI" id="CHEBI:29105"/>
    </cofactor>
    <text evidence="11">Binds 1 zinc ion per subunit.</text>
</comment>
<dbReference type="GO" id="GO:0072657">
    <property type="term" value="P:protein localization to membrane"/>
    <property type="evidence" value="ECO:0007669"/>
    <property type="project" value="UniProtKB-ARBA"/>
</dbReference>
<dbReference type="RefSeq" id="XP_025363488.1">
    <property type="nucleotide sequence ID" value="XM_025507516.1"/>
</dbReference>
<dbReference type="Proteomes" id="UP000245884">
    <property type="component" value="Unassembled WGS sequence"/>
</dbReference>
<sequence>MEGPSNLHIQHILRLSSKTTSLSYHLTTHLRLNGVYWGLAALELMSPGSSLLPAQDLVDFVRSCYDASSGGFGSFPGHDAHVLSTCSAVQVLAIKGRLEDLPDREATVAFILSLFNPVTGLLYGDRSRLEEDNRFLYCAVNALAHLSALDRLDKERAVQGVLSCVNFDGGFGRVQGAESHAAQAFTCLGILSILSSLDRLPYQGQRAAAWLSERQLPGGGLNGRPQKLEDVCYSWWVLSSLSILRKLDWIDGEKLRRFILSAQDPDLGGIADRPGNVSDVYHTFFGCAGLSLLGHEGLQPIDPVYAMPQRVVRELGMERPYQRALIKPSS</sequence>
<keyword evidence="14" id="KW-1185">Reference proteome</keyword>
<dbReference type="FunFam" id="1.50.10.20:FF:000012">
    <property type="entry name" value="Geranylgeranyl transferase type-2 subunit beta"/>
    <property type="match status" value="1"/>
</dbReference>
<dbReference type="Gene3D" id="1.50.10.20">
    <property type="match status" value="1"/>
</dbReference>
<name>A0A316UU90_9BASI</name>
<evidence type="ECO:0000256" key="3">
    <source>
        <dbReference type="ARBA" id="ARBA00012656"/>
    </source>
</evidence>
<evidence type="ECO:0000256" key="7">
    <source>
        <dbReference type="ARBA" id="ARBA00022737"/>
    </source>
</evidence>
<dbReference type="Pfam" id="PF00432">
    <property type="entry name" value="Prenyltrans"/>
    <property type="match status" value="1"/>
</dbReference>
<keyword evidence="4 11" id="KW-0637">Prenyltransferase</keyword>
<gene>
    <name evidence="13" type="ORF">BDZ90DRAFT_245552</name>
</gene>
<dbReference type="SUPFAM" id="SSF48239">
    <property type="entry name" value="Terpenoid cyclases/Protein prenyltransferases"/>
    <property type="match status" value="1"/>
</dbReference>
<dbReference type="OrthoDB" id="5428259at2759"/>
<keyword evidence="7" id="KW-0677">Repeat</keyword>
<evidence type="ECO:0000256" key="8">
    <source>
        <dbReference type="ARBA" id="ARBA00022833"/>
    </source>
</evidence>
<dbReference type="PANTHER" id="PTHR11774:SF11">
    <property type="entry name" value="GERANYLGERANYL TRANSFERASE TYPE-2 SUBUNIT BETA"/>
    <property type="match status" value="1"/>
</dbReference>
<keyword evidence="8 11" id="KW-0862">Zinc</keyword>
<dbReference type="GO" id="GO:0004663">
    <property type="term" value="F:Rab geranylgeranyltransferase activity"/>
    <property type="evidence" value="ECO:0007669"/>
    <property type="project" value="UniProtKB-UniRule"/>
</dbReference>
<dbReference type="InterPro" id="IPR026873">
    <property type="entry name" value="Ptb1"/>
</dbReference>
<dbReference type="GO" id="GO:0005968">
    <property type="term" value="C:Rab-protein geranylgeranyltransferase complex"/>
    <property type="evidence" value="ECO:0007669"/>
    <property type="project" value="UniProtKB-UniRule"/>
</dbReference>
<evidence type="ECO:0000256" key="9">
    <source>
        <dbReference type="ARBA" id="ARBA00047658"/>
    </source>
</evidence>
<dbReference type="STRING" id="1569628.A0A316UU90"/>
<evidence type="ECO:0000256" key="11">
    <source>
        <dbReference type="RuleBase" id="RU365076"/>
    </source>
</evidence>
<keyword evidence="5 11" id="KW-0808">Transferase</keyword>